<gene>
    <name evidence="4" type="ORF">KFE25_011847</name>
</gene>
<organism evidence="4 5">
    <name type="scientific">Diacronema lutheri</name>
    <name type="common">Unicellular marine alga</name>
    <name type="synonym">Monochrysis lutheri</name>
    <dbReference type="NCBI Taxonomy" id="2081491"/>
    <lineage>
        <taxon>Eukaryota</taxon>
        <taxon>Haptista</taxon>
        <taxon>Haptophyta</taxon>
        <taxon>Pavlovophyceae</taxon>
        <taxon>Pavlovales</taxon>
        <taxon>Pavlovaceae</taxon>
        <taxon>Diacronema</taxon>
    </lineage>
</organism>
<dbReference type="SUPFAM" id="SSF52317">
    <property type="entry name" value="Class I glutamine amidotransferase-like"/>
    <property type="match status" value="1"/>
</dbReference>
<name>A0A8J6C6S0_DIALT</name>
<feature type="compositionally biased region" description="Low complexity" evidence="2">
    <location>
        <begin position="216"/>
        <end position="234"/>
    </location>
</feature>
<dbReference type="Gene3D" id="3.40.50.880">
    <property type="match status" value="1"/>
</dbReference>
<dbReference type="GO" id="GO:0005737">
    <property type="term" value="C:cytoplasm"/>
    <property type="evidence" value="ECO:0007669"/>
    <property type="project" value="TreeGrafter"/>
</dbReference>
<sequence length="440" mass="45476">MGVGLFCAITLDFSPLVQHTASRPPAACRLAMADVKKQVLVPIADGSEEIEAVCIIDTLVRAGAHVTVASGMDQHQVTCSRGVKIVADALIGEVAFLDNAQPGSDALDLLSGIVVTKQAKPRPDASLAWKCAHPQCGSLFAHYDSARKHARIKHPQWVAECDLRDDPVYVRRFDDSAYVQPKRRWQRADDVSGRPAFCRLSRRARQAQRKAEADISAAVSEEGAAAAVGGTDASASDERAPSHAHDGNSGGAATLAVGAGAPLHASARGEHAARCESVTAAASVTLVHAPSFSPPSSPPPSPPAPLQPPCLLTRTAAADVASAAANGPWRDAAEGSRLACSHRGEPGAEERVLACPLRVCAAALPANWPADGAPHAGTGAQQRTPGTSVADAPAAAYAPPRPPPPPAHPSRADGVRAAQSERACGRSAMDAGVSQRPPHI</sequence>
<dbReference type="PROSITE" id="PS50157">
    <property type="entry name" value="ZINC_FINGER_C2H2_2"/>
    <property type="match status" value="1"/>
</dbReference>
<dbReference type="GO" id="GO:0008270">
    <property type="term" value="F:zinc ion binding"/>
    <property type="evidence" value="ECO:0007669"/>
    <property type="project" value="UniProtKB-KW"/>
</dbReference>
<keyword evidence="5" id="KW-1185">Reference proteome</keyword>
<reference evidence="4" key="1">
    <citation type="submission" date="2021-05" db="EMBL/GenBank/DDBJ databases">
        <title>The genome of the haptophyte Pavlova lutheri (Diacronema luteri, Pavlovales) - a model for lipid biosynthesis in eukaryotic algae.</title>
        <authorList>
            <person name="Hulatt C.J."/>
            <person name="Posewitz M.C."/>
        </authorList>
    </citation>
    <scope>NUCLEOTIDE SEQUENCE</scope>
    <source>
        <strain evidence="4">NIVA-4/92</strain>
    </source>
</reference>
<dbReference type="GO" id="GO:1903189">
    <property type="term" value="P:glyoxal metabolic process"/>
    <property type="evidence" value="ECO:0007669"/>
    <property type="project" value="TreeGrafter"/>
</dbReference>
<feature type="region of interest" description="Disordered" evidence="2">
    <location>
        <begin position="290"/>
        <end position="309"/>
    </location>
</feature>
<keyword evidence="1" id="KW-0479">Metal-binding</keyword>
<feature type="compositionally biased region" description="Basic and acidic residues" evidence="2">
    <location>
        <begin position="236"/>
        <end position="246"/>
    </location>
</feature>
<dbReference type="Proteomes" id="UP000751190">
    <property type="component" value="Unassembled WGS sequence"/>
</dbReference>
<evidence type="ECO:0000256" key="1">
    <source>
        <dbReference type="PROSITE-ProRule" id="PRU00042"/>
    </source>
</evidence>
<dbReference type="PANTHER" id="PTHR48094:SF12">
    <property type="entry name" value="PARKINSON DISEASE PROTEIN 7 HOMOLOG"/>
    <property type="match status" value="1"/>
</dbReference>
<dbReference type="PANTHER" id="PTHR48094">
    <property type="entry name" value="PROTEIN/NUCLEIC ACID DEGLYCASE DJ-1-RELATED"/>
    <property type="match status" value="1"/>
</dbReference>
<evidence type="ECO:0000259" key="3">
    <source>
        <dbReference type="PROSITE" id="PS50157"/>
    </source>
</evidence>
<dbReference type="Pfam" id="PF01965">
    <property type="entry name" value="DJ-1_PfpI"/>
    <property type="match status" value="1"/>
</dbReference>
<feature type="region of interest" description="Disordered" evidence="2">
    <location>
        <begin position="214"/>
        <end position="255"/>
    </location>
</feature>
<dbReference type="InterPro" id="IPR050325">
    <property type="entry name" value="Prot/Nucl_acid_deglycase"/>
</dbReference>
<feature type="compositionally biased region" description="Pro residues" evidence="2">
    <location>
        <begin position="399"/>
        <end position="408"/>
    </location>
</feature>
<dbReference type="AlphaFoldDB" id="A0A8J6C6S0"/>
<dbReference type="InterPro" id="IPR029062">
    <property type="entry name" value="Class_I_gatase-like"/>
</dbReference>
<dbReference type="InterPro" id="IPR002818">
    <property type="entry name" value="DJ-1/PfpI"/>
</dbReference>
<keyword evidence="1" id="KW-0862">Zinc</keyword>
<accession>A0A8J6C6S0</accession>
<evidence type="ECO:0000313" key="4">
    <source>
        <dbReference type="EMBL" id="KAG8460356.1"/>
    </source>
</evidence>
<keyword evidence="1" id="KW-0863">Zinc-finger</keyword>
<dbReference type="InterPro" id="IPR013087">
    <property type="entry name" value="Znf_C2H2_type"/>
</dbReference>
<dbReference type="PROSITE" id="PS00028">
    <property type="entry name" value="ZINC_FINGER_C2H2_1"/>
    <property type="match status" value="1"/>
</dbReference>
<evidence type="ECO:0000313" key="5">
    <source>
        <dbReference type="Proteomes" id="UP000751190"/>
    </source>
</evidence>
<dbReference type="OrthoDB" id="543156at2759"/>
<dbReference type="EMBL" id="JAGTXO010000033">
    <property type="protein sequence ID" value="KAG8460356.1"/>
    <property type="molecule type" value="Genomic_DNA"/>
</dbReference>
<evidence type="ECO:0000256" key="2">
    <source>
        <dbReference type="SAM" id="MobiDB-lite"/>
    </source>
</evidence>
<feature type="domain" description="C2H2-type" evidence="3">
    <location>
        <begin position="129"/>
        <end position="154"/>
    </location>
</feature>
<feature type="region of interest" description="Disordered" evidence="2">
    <location>
        <begin position="372"/>
        <end position="440"/>
    </location>
</feature>
<feature type="compositionally biased region" description="Pro residues" evidence="2">
    <location>
        <begin position="292"/>
        <end position="308"/>
    </location>
</feature>
<comment type="caution">
    <text evidence="4">The sequence shown here is derived from an EMBL/GenBank/DDBJ whole genome shotgun (WGS) entry which is preliminary data.</text>
</comment>
<proteinExistence type="predicted"/>
<protein>
    <recommendedName>
        <fullName evidence="3">C2H2-type domain-containing protein</fullName>
    </recommendedName>
</protein>